<keyword evidence="1" id="KW-0732">Signal</keyword>
<dbReference type="Proteomes" id="UP001175226">
    <property type="component" value="Unassembled WGS sequence"/>
</dbReference>
<gene>
    <name evidence="2" type="ORF">EV421DRAFT_9593</name>
</gene>
<evidence type="ECO:0000256" key="1">
    <source>
        <dbReference type="SAM" id="SignalP"/>
    </source>
</evidence>
<evidence type="ECO:0000313" key="3">
    <source>
        <dbReference type="Proteomes" id="UP001175226"/>
    </source>
</evidence>
<dbReference type="EMBL" id="JAUEPT010000001">
    <property type="protein sequence ID" value="KAK0455881.1"/>
    <property type="molecule type" value="Genomic_DNA"/>
</dbReference>
<evidence type="ECO:0000313" key="2">
    <source>
        <dbReference type="EMBL" id="KAK0455881.1"/>
    </source>
</evidence>
<dbReference type="SUPFAM" id="SSF53448">
    <property type="entry name" value="Nucleotide-diphospho-sugar transferases"/>
    <property type="match status" value="1"/>
</dbReference>
<reference evidence="2" key="1">
    <citation type="submission" date="2023-06" db="EMBL/GenBank/DDBJ databases">
        <authorList>
            <consortium name="Lawrence Berkeley National Laboratory"/>
            <person name="Ahrendt S."/>
            <person name="Sahu N."/>
            <person name="Indic B."/>
            <person name="Wong-Bajracharya J."/>
            <person name="Merenyi Z."/>
            <person name="Ke H.-M."/>
            <person name="Monk M."/>
            <person name="Kocsube S."/>
            <person name="Drula E."/>
            <person name="Lipzen A."/>
            <person name="Balint B."/>
            <person name="Henrissat B."/>
            <person name="Andreopoulos B."/>
            <person name="Martin F.M."/>
            <person name="Harder C.B."/>
            <person name="Rigling D."/>
            <person name="Ford K.L."/>
            <person name="Foster G.D."/>
            <person name="Pangilinan J."/>
            <person name="Papanicolaou A."/>
            <person name="Barry K."/>
            <person name="LaButti K."/>
            <person name="Viragh M."/>
            <person name="Koriabine M."/>
            <person name="Yan M."/>
            <person name="Riley R."/>
            <person name="Champramary S."/>
            <person name="Plett K.L."/>
            <person name="Tsai I.J."/>
            <person name="Slot J."/>
            <person name="Sipos G."/>
            <person name="Plett J."/>
            <person name="Nagy L.G."/>
            <person name="Grigoriev I.V."/>
        </authorList>
    </citation>
    <scope>NUCLEOTIDE SEQUENCE</scope>
    <source>
        <strain evidence="2">FPL87.14</strain>
    </source>
</reference>
<accession>A0AA39N2K5</accession>
<sequence length="499" mass="55400">MLRYFFWPLVFLLLSLLLGSFRFDVAPSFPATYVESGVNGSFKRAGFPNLDLNGHPDTTAVILNWSRFPNVVKIVSLLCGPSLENTIHTVFVWNNSPNQISEADFASCTGRLKVHNAPDNLYFRARFMACAQASTPYCFVQDDDYIVLPEVVLAMRARMSPSSKTGIHLLPAHELLSSQLRRLDVGSSIHTSFAWLGHGAMFPQSLAVDFLSLLRLLQLTEDEMKMADNYFTILRNEYPEVWFDQGIELQGGEPFTVGTEGNERNRRHINRATELLSSAIACEGAPCIPGAGDIPYVQYNTPDLPRTLVSRTPCRGLPCVLETSIRLLPGTVEAPAAGIFTREDNGVLFEEDINHYLLYPLSHAVDTRADTAFRSLTGGKRGDAISLDILRDLDSALTEIHMVILTDNATVAILQNSHFEMFSPFTKSWVSTIHVPSCVDIAGGSYAPAAMTECSIRMPVSSPESSNIGRSFRVVLSEDMGDSEKWCIYEIWMRGIVKQ</sequence>
<dbReference type="InterPro" id="IPR029044">
    <property type="entry name" value="Nucleotide-diphossugar_trans"/>
</dbReference>
<keyword evidence="3" id="KW-1185">Reference proteome</keyword>
<feature type="signal peptide" evidence="1">
    <location>
        <begin position="1"/>
        <end position="22"/>
    </location>
</feature>
<feature type="chain" id="PRO_5041369112" evidence="1">
    <location>
        <begin position="23"/>
        <end position="499"/>
    </location>
</feature>
<comment type="caution">
    <text evidence="2">The sequence shown here is derived from an EMBL/GenBank/DDBJ whole genome shotgun (WGS) entry which is preliminary data.</text>
</comment>
<proteinExistence type="predicted"/>
<name>A0AA39N2K5_9AGAR</name>
<dbReference type="AlphaFoldDB" id="A0AA39N2K5"/>
<protein>
    <submittedName>
        <fullName evidence="2">Uncharacterized protein</fullName>
    </submittedName>
</protein>
<organism evidence="2 3">
    <name type="scientific">Armillaria borealis</name>
    <dbReference type="NCBI Taxonomy" id="47425"/>
    <lineage>
        <taxon>Eukaryota</taxon>
        <taxon>Fungi</taxon>
        <taxon>Dikarya</taxon>
        <taxon>Basidiomycota</taxon>
        <taxon>Agaricomycotina</taxon>
        <taxon>Agaricomycetes</taxon>
        <taxon>Agaricomycetidae</taxon>
        <taxon>Agaricales</taxon>
        <taxon>Marasmiineae</taxon>
        <taxon>Physalacriaceae</taxon>
        <taxon>Armillaria</taxon>
    </lineage>
</organism>